<dbReference type="eggNOG" id="COG1216">
    <property type="taxonomic scope" value="Bacteria"/>
</dbReference>
<dbReference type="RefSeq" id="WP_057002687.1">
    <property type="nucleotide sequence ID" value="NZ_AZGA01000057.1"/>
</dbReference>
<keyword evidence="3" id="KW-1185">Reference proteome</keyword>
<dbReference type="EMBL" id="AZGA01000057">
    <property type="protein sequence ID" value="KRM33109.1"/>
    <property type="molecule type" value="Genomic_DNA"/>
</dbReference>
<keyword evidence="2" id="KW-0808">Transferase</keyword>
<sequence>MKLLSIIVPCYNSENYMERAINSALLGGQAVEIVIVDDGSSDKTPEIADHYAQYFPEVVQTVHQKNGGPGEAINAGLRHATGQYIKILDSDDWLDFSGFQQILNFLRELEGHDQTIDLLISNYVYDKQGARRTKAMHYGSFMPIDREFTWADVNFSPGKYMLMHSAIYRKAILEAAQVKLPKHRFYVDNLYVFAPLPFVKTMYYIDTTVYHYFIGRDDQSINEDVMIQRIDQQLAVNKEMVQIYDQANITNPHLRNYMENYLQIITAISSIFLIKDGTPESLHKKDALWAFIEKTNPDLYNRLHSGFLGHGVNLPGRLGRHTAIGAYRIVKRIYGFN</sequence>
<dbReference type="GO" id="GO:0016758">
    <property type="term" value="F:hexosyltransferase activity"/>
    <property type="evidence" value="ECO:0007669"/>
    <property type="project" value="UniProtKB-ARBA"/>
</dbReference>
<proteinExistence type="predicted"/>
<dbReference type="PANTHER" id="PTHR22916">
    <property type="entry name" value="GLYCOSYLTRANSFERASE"/>
    <property type="match status" value="1"/>
</dbReference>
<dbReference type="Pfam" id="PF00535">
    <property type="entry name" value="Glycos_transf_2"/>
    <property type="match status" value="1"/>
</dbReference>
<dbReference type="PANTHER" id="PTHR22916:SF3">
    <property type="entry name" value="UDP-GLCNAC:BETAGAL BETA-1,3-N-ACETYLGLUCOSAMINYLTRANSFERASE-LIKE PROTEIN 1"/>
    <property type="match status" value="1"/>
</dbReference>
<dbReference type="Gene3D" id="3.90.550.10">
    <property type="entry name" value="Spore Coat Polysaccharide Biosynthesis Protein SpsA, Chain A"/>
    <property type="match status" value="1"/>
</dbReference>
<dbReference type="InterPro" id="IPR029044">
    <property type="entry name" value="Nucleotide-diphossugar_trans"/>
</dbReference>
<organism evidence="2 3">
    <name type="scientific">Agrilactobacillus composti DSM 18527 = JCM 14202</name>
    <dbReference type="NCBI Taxonomy" id="1423734"/>
    <lineage>
        <taxon>Bacteria</taxon>
        <taxon>Bacillati</taxon>
        <taxon>Bacillota</taxon>
        <taxon>Bacilli</taxon>
        <taxon>Lactobacillales</taxon>
        <taxon>Lactobacillaceae</taxon>
        <taxon>Agrilactobacillus</taxon>
    </lineage>
</organism>
<protein>
    <submittedName>
        <fullName evidence="2">Glycosyltransferase</fullName>
    </submittedName>
</protein>
<evidence type="ECO:0000259" key="1">
    <source>
        <dbReference type="Pfam" id="PF00535"/>
    </source>
</evidence>
<reference evidence="2 3" key="1">
    <citation type="journal article" date="2015" name="Genome Announc.">
        <title>Expanding the biotechnology potential of lactobacilli through comparative genomics of 213 strains and associated genera.</title>
        <authorList>
            <person name="Sun Z."/>
            <person name="Harris H.M."/>
            <person name="McCann A."/>
            <person name="Guo C."/>
            <person name="Argimon S."/>
            <person name="Zhang W."/>
            <person name="Yang X."/>
            <person name="Jeffery I.B."/>
            <person name="Cooney J.C."/>
            <person name="Kagawa T.F."/>
            <person name="Liu W."/>
            <person name="Song Y."/>
            <person name="Salvetti E."/>
            <person name="Wrobel A."/>
            <person name="Rasinkangas P."/>
            <person name="Parkhill J."/>
            <person name="Rea M.C."/>
            <person name="O'Sullivan O."/>
            <person name="Ritari J."/>
            <person name="Douillard F.P."/>
            <person name="Paul Ross R."/>
            <person name="Yang R."/>
            <person name="Briner A.E."/>
            <person name="Felis G.E."/>
            <person name="de Vos W.M."/>
            <person name="Barrangou R."/>
            <person name="Klaenhammer T.R."/>
            <person name="Caufield P.W."/>
            <person name="Cui Y."/>
            <person name="Zhang H."/>
            <person name="O'Toole P.W."/>
        </authorList>
    </citation>
    <scope>NUCLEOTIDE SEQUENCE [LARGE SCALE GENOMIC DNA]</scope>
    <source>
        <strain evidence="2 3">DSM 18527</strain>
    </source>
</reference>
<evidence type="ECO:0000313" key="3">
    <source>
        <dbReference type="Proteomes" id="UP000051236"/>
    </source>
</evidence>
<dbReference type="Proteomes" id="UP000051236">
    <property type="component" value="Unassembled WGS sequence"/>
</dbReference>
<dbReference type="AlphaFoldDB" id="A0A0R1XU12"/>
<name>A0A0R1XU12_9LACO</name>
<dbReference type="PATRIC" id="fig|1423734.3.peg.3239"/>
<dbReference type="SUPFAM" id="SSF53448">
    <property type="entry name" value="Nucleotide-diphospho-sugar transferases"/>
    <property type="match status" value="1"/>
</dbReference>
<feature type="domain" description="Glycosyltransferase 2-like" evidence="1">
    <location>
        <begin position="5"/>
        <end position="170"/>
    </location>
</feature>
<dbReference type="InterPro" id="IPR001173">
    <property type="entry name" value="Glyco_trans_2-like"/>
</dbReference>
<dbReference type="CDD" id="cd00761">
    <property type="entry name" value="Glyco_tranf_GTA_type"/>
    <property type="match status" value="1"/>
</dbReference>
<gene>
    <name evidence="2" type="ORF">FC83_GL003190</name>
</gene>
<accession>A0A0R1XU12</accession>
<dbReference type="STRING" id="1423734.FC83_GL003190"/>
<evidence type="ECO:0000313" key="2">
    <source>
        <dbReference type="EMBL" id="KRM33109.1"/>
    </source>
</evidence>
<comment type="caution">
    <text evidence="2">The sequence shown here is derived from an EMBL/GenBank/DDBJ whole genome shotgun (WGS) entry which is preliminary data.</text>
</comment>